<protein>
    <submittedName>
        <fullName evidence="4">Serine/threonine protein kinase</fullName>
    </submittedName>
</protein>
<dbReference type="PANTHER" id="PTHR24361:SF678">
    <property type="entry name" value="SPORULATION-SPECIFIC PROTEIN 1"/>
    <property type="match status" value="1"/>
</dbReference>
<dbReference type="InterPro" id="IPR053235">
    <property type="entry name" value="Ser_Thr_kinase"/>
</dbReference>
<evidence type="ECO:0000259" key="3">
    <source>
        <dbReference type="PROSITE" id="PS50011"/>
    </source>
</evidence>
<dbReference type="EMBL" id="CP021081">
    <property type="protein sequence ID" value="ASN79618.1"/>
    <property type="molecule type" value="Genomic_DNA"/>
</dbReference>
<feature type="compositionally biased region" description="Pro residues" evidence="2">
    <location>
        <begin position="268"/>
        <end position="277"/>
    </location>
</feature>
<gene>
    <name evidence="4" type="ORF">DFI_00110</name>
</gene>
<accession>A0A221SSK3</accession>
<dbReference type="GO" id="GO:0005737">
    <property type="term" value="C:cytoplasm"/>
    <property type="evidence" value="ECO:0007669"/>
    <property type="project" value="TreeGrafter"/>
</dbReference>
<evidence type="ECO:0000256" key="2">
    <source>
        <dbReference type="SAM" id="MobiDB-lite"/>
    </source>
</evidence>
<sequence>MSDPQSIPGYTLLRPVGRGNTSQVYLASDPDGQRVALKLPHDSTLQHQEAAERFGNEVRLTLQLRHPHLVRGYAGMPFGTQAFLSMRYYPGGALDEQLVDLPERRLPTLEAARVLTDVASALVYLHEAGAVHQDVKPQNVYVDGGRAALGDLGSTYFTSQGGKVSGSPYYMAPEIYHGESSSSASDVYSLGIMMYELLTGARPFQGSTYEELMVSHLTRFPQPLSHLSPEIPRSVARLAEQALAKRAVDRPAAATLHQALQAFIGETPPEPEGPMPAAPSKAMGRHAPAPPRTPENAKGPAAPEGRSWNPFKRRK</sequence>
<dbReference type="GO" id="GO:0004674">
    <property type="term" value="F:protein serine/threonine kinase activity"/>
    <property type="evidence" value="ECO:0007669"/>
    <property type="project" value="UniProtKB-KW"/>
</dbReference>
<dbReference type="STRING" id="317577.GCA_000419625_01161"/>
<name>A0A221SSK3_9DEIO</name>
<dbReference type="PANTHER" id="PTHR24361">
    <property type="entry name" value="MITOGEN-ACTIVATED KINASE KINASE KINASE"/>
    <property type="match status" value="1"/>
</dbReference>
<keyword evidence="4" id="KW-0723">Serine/threonine-protein kinase</keyword>
<dbReference type="SUPFAM" id="SSF56112">
    <property type="entry name" value="Protein kinase-like (PK-like)"/>
    <property type="match status" value="1"/>
</dbReference>
<dbReference type="RefSeq" id="WP_027464154.1">
    <property type="nucleotide sequence ID" value="NZ_CP021081.1"/>
</dbReference>
<keyword evidence="1" id="KW-0547">Nucleotide-binding</keyword>
<evidence type="ECO:0000313" key="4">
    <source>
        <dbReference type="EMBL" id="ASN79618.1"/>
    </source>
</evidence>
<dbReference type="InterPro" id="IPR017441">
    <property type="entry name" value="Protein_kinase_ATP_BS"/>
</dbReference>
<dbReference type="InterPro" id="IPR011009">
    <property type="entry name" value="Kinase-like_dom_sf"/>
</dbReference>
<dbReference type="CDD" id="cd14014">
    <property type="entry name" value="STKc_PknB_like"/>
    <property type="match status" value="1"/>
</dbReference>
<dbReference type="KEGG" id="dfc:DFI_00110"/>
<feature type="region of interest" description="Disordered" evidence="2">
    <location>
        <begin position="265"/>
        <end position="315"/>
    </location>
</feature>
<dbReference type="GO" id="GO:0005524">
    <property type="term" value="F:ATP binding"/>
    <property type="evidence" value="ECO:0007669"/>
    <property type="project" value="UniProtKB-UniRule"/>
</dbReference>
<evidence type="ECO:0000256" key="1">
    <source>
        <dbReference type="PROSITE-ProRule" id="PRU10141"/>
    </source>
</evidence>
<feature type="binding site" evidence="1">
    <location>
        <position position="38"/>
    </location>
    <ligand>
        <name>ATP</name>
        <dbReference type="ChEBI" id="CHEBI:30616"/>
    </ligand>
</feature>
<keyword evidence="5" id="KW-1185">Reference proteome</keyword>
<dbReference type="PROSITE" id="PS00107">
    <property type="entry name" value="PROTEIN_KINASE_ATP"/>
    <property type="match status" value="1"/>
</dbReference>
<organism evidence="4 5">
    <name type="scientific">Deinococcus ficus</name>
    <dbReference type="NCBI Taxonomy" id="317577"/>
    <lineage>
        <taxon>Bacteria</taxon>
        <taxon>Thermotogati</taxon>
        <taxon>Deinococcota</taxon>
        <taxon>Deinococci</taxon>
        <taxon>Deinococcales</taxon>
        <taxon>Deinococcaceae</taxon>
        <taxon>Deinococcus</taxon>
    </lineage>
</organism>
<dbReference type="PROSITE" id="PS50011">
    <property type="entry name" value="PROTEIN_KINASE_DOM"/>
    <property type="match status" value="1"/>
</dbReference>
<dbReference type="Gene3D" id="1.10.510.10">
    <property type="entry name" value="Transferase(Phosphotransferase) domain 1"/>
    <property type="match status" value="1"/>
</dbReference>
<dbReference type="SMART" id="SM00220">
    <property type="entry name" value="S_TKc"/>
    <property type="match status" value="1"/>
</dbReference>
<feature type="domain" description="Protein kinase" evidence="3">
    <location>
        <begin position="10"/>
        <end position="264"/>
    </location>
</feature>
<keyword evidence="1" id="KW-0067">ATP-binding</keyword>
<reference evidence="4 5" key="1">
    <citation type="submission" date="2017-05" db="EMBL/GenBank/DDBJ databases">
        <title>The complete genome sequence of Deinococcus ficus isolated from the rhizosphere of the Ficus religiosa L. in Taiwan.</title>
        <authorList>
            <person name="Wu K.-M."/>
            <person name="Liao T.-L."/>
            <person name="Liu Y.-M."/>
            <person name="Young C.-C."/>
            <person name="Tsai S.-F."/>
        </authorList>
    </citation>
    <scope>NUCLEOTIDE SEQUENCE [LARGE SCALE GENOMIC DNA]</scope>
    <source>
        <strain evidence="4 5">CC-FR2-10</strain>
    </source>
</reference>
<keyword evidence="4" id="KW-0418">Kinase</keyword>
<dbReference type="Proteomes" id="UP000259030">
    <property type="component" value="Chromosome"/>
</dbReference>
<dbReference type="Gene3D" id="3.30.200.20">
    <property type="entry name" value="Phosphorylase Kinase, domain 1"/>
    <property type="match status" value="1"/>
</dbReference>
<dbReference type="Pfam" id="PF00069">
    <property type="entry name" value="Pkinase"/>
    <property type="match status" value="1"/>
</dbReference>
<evidence type="ECO:0000313" key="5">
    <source>
        <dbReference type="Proteomes" id="UP000259030"/>
    </source>
</evidence>
<dbReference type="AlphaFoldDB" id="A0A221SSK3"/>
<dbReference type="InterPro" id="IPR000719">
    <property type="entry name" value="Prot_kinase_dom"/>
</dbReference>
<keyword evidence="4" id="KW-0808">Transferase</keyword>
<proteinExistence type="predicted"/>